<sequence>MPRKKNTDAQTAELPGVAAASRALTILSAFRTGDKNLSLAELSRRTQLYKSTILRLTQSLESFGYLLRQEDGDYVLGHELIRLGGIASSATTSYDVISASLRRLVAETGESSTFYVARGDFRLALLREDSPRTVRDHIRVGDLLPLDKGAAAHVLTRVNDGEIAVHHSLGERDPDLAAVAGPVYEHGKLIGAIQVSGPISRLDETRLDDVRKLVEVECQFLHRALRR</sequence>
<dbReference type="InterPro" id="IPR005471">
    <property type="entry name" value="Tscrpt_reg_IclR_N"/>
</dbReference>
<evidence type="ECO:0000259" key="5">
    <source>
        <dbReference type="PROSITE" id="PS51078"/>
    </source>
</evidence>
<dbReference type="Gene3D" id="3.30.450.40">
    <property type="match status" value="2"/>
</dbReference>
<dbReference type="InterPro" id="IPR036390">
    <property type="entry name" value="WH_DNA-bd_sf"/>
</dbReference>
<evidence type="ECO:0000259" key="4">
    <source>
        <dbReference type="PROSITE" id="PS51077"/>
    </source>
</evidence>
<dbReference type="EMBL" id="FXBL01000004">
    <property type="protein sequence ID" value="SMH27750.1"/>
    <property type="molecule type" value="Genomic_DNA"/>
</dbReference>
<dbReference type="GO" id="GO:0045892">
    <property type="term" value="P:negative regulation of DNA-templated transcription"/>
    <property type="evidence" value="ECO:0007669"/>
    <property type="project" value="TreeGrafter"/>
</dbReference>
<dbReference type="SMART" id="SM00346">
    <property type="entry name" value="HTH_ICLR"/>
    <property type="match status" value="1"/>
</dbReference>
<dbReference type="GO" id="GO:0003700">
    <property type="term" value="F:DNA-binding transcription factor activity"/>
    <property type="evidence" value="ECO:0007669"/>
    <property type="project" value="TreeGrafter"/>
</dbReference>
<evidence type="ECO:0000256" key="2">
    <source>
        <dbReference type="ARBA" id="ARBA00023125"/>
    </source>
</evidence>
<feature type="domain" description="HTH iclR-type" evidence="4">
    <location>
        <begin position="17"/>
        <end position="78"/>
    </location>
</feature>
<proteinExistence type="predicted"/>
<organism evidence="6 7">
    <name type="scientific">Mesorhizobium australicum</name>
    <dbReference type="NCBI Taxonomy" id="536018"/>
    <lineage>
        <taxon>Bacteria</taxon>
        <taxon>Pseudomonadati</taxon>
        <taxon>Pseudomonadota</taxon>
        <taxon>Alphaproteobacteria</taxon>
        <taxon>Hyphomicrobiales</taxon>
        <taxon>Phyllobacteriaceae</taxon>
        <taxon>Mesorhizobium</taxon>
    </lineage>
</organism>
<dbReference type="Gene3D" id="1.10.10.10">
    <property type="entry name" value="Winged helix-like DNA-binding domain superfamily/Winged helix DNA-binding domain"/>
    <property type="match status" value="1"/>
</dbReference>
<keyword evidence="3" id="KW-0804">Transcription</keyword>
<feature type="domain" description="IclR-ED" evidence="5">
    <location>
        <begin position="28"/>
        <end position="227"/>
    </location>
</feature>
<keyword evidence="7" id="KW-1185">Reference proteome</keyword>
<dbReference type="InterPro" id="IPR036388">
    <property type="entry name" value="WH-like_DNA-bd_sf"/>
</dbReference>
<keyword evidence="1" id="KW-0805">Transcription regulation</keyword>
<dbReference type="InterPro" id="IPR014757">
    <property type="entry name" value="Tscrpt_reg_IclR_C"/>
</dbReference>
<evidence type="ECO:0000256" key="1">
    <source>
        <dbReference type="ARBA" id="ARBA00023015"/>
    </source>
</evidence>
<gene>
    <name evidence="6" type="ORF">SAMN02982922_0622</name>
</gene>
<dbReference type="InterPro" id="IPR029016">
    <property type="entry name" value="GAF-like_dom_sf"/>
</dbReference>
<evidence type="ECO:0000313" key="6">
    <source>
        <dbReference type="EMBL" id="SMH27750.1"/>
    </source>
</evidence>
<dbReference type="PROSITE" id="PS51077">
    <property type="entry name" value="HTH_ICLR"/>
    <property type="match status" value="1"/>
</dbReference>
<reference evidence="6 7" key="1">
    <citation type="submission" date="2017-04" db="EMBL/GenBank/DDBJ databases">
        <authorList>
            <person name="Afonso C.L."/>
            <person name="Miller P.J."/>
            <person name="Scott M.A."/>
            <person name="Spackman E."/>
            <person name="Goraichik I."/>
            <person name="Dimitrov K.M."/>
            <person name="Suarez D.L."/>
            <person name="Swayne D.E."/>
        </authorList>
    </citation>
    <scope>NUCLEOTIDE SEQUENCE [LARGE SCALE GENOMIC DNA]</scope>
    <source>
        <strain evidence="6 7">B5P</strain>
    </source>
</reference>
<accession>A0A1X7MSF0</accession>
<protein>
    <submittedName>
        <fullName evidence="6">Transcriptional regulator, IclR family</fullName>
    </submittedName>
</protein>
<dbReference type="InterPro" id="IPR050707">
    <property type="entry name" value="HTH_MetabolicPath_Reg"/>
</dbReference>
<dbReference type="Proteomes" id="UP000193083">
    <property type="component" value="Unassembled WGS sequence"/>
</dbReference>
<dbReference type="OrthoDB" id="6166718at2"/>
<dbReference type="PROSITE" id="PS51078">
    <property type="entry name" value="ICLR_ED"/>
    <property type="match status" value="1"/>
</dbReference>
<keyword evidence="2" id="KW-0238">DNA-binding</keyword>
<name>A0A1X7MSF0_9HYPH</name>
<dbReference type="PANTHER" id="PTHR30136">
    <property type="entry name" value="HELIX-TURN-HELIX TRANSCRIPTIONAL REGULATOR, ICLR FAMILY"/>
    <property type="match status" value="1"/>
</dbReference>
<dbReference type="RefSeq" id="WP_085462806.1">
    <property type="nucleotide sequence ID" value="NZ_FXBL01000004.1"/>
</dbReference>
<dbReference type="AlphaFoldDB" id="A0A1X7MSF0"/>
<dbReference type="SUPFAM" id="SSF46785">
    <property type="entry name" value="Winged helix' DNA-binding domain"/>
    <property type="match status" value="1"/>
</dbReference>
<evidence type="ECO:0000313" key="7">
    <source>
        <dbReference type="Proteomes" id="UP000193083"/>
    </source>
</evidence>
<dbReference type="SUPFAM" id="SSF55781">
    <property type="entry name" value="GAF domain-like"/>
    <property type="match status" value="1"/>
</dbReference>
<dbReference type="Pfam" id="PF09339">
    <property type="entry name" value="HTH_IclR"/>
    <property type="match status" value="1"/>
</dbReference>
<dbReference type="PANTHER" id="PTHR30136:SF39">
    <property type="entry name" value="TRANSCRIPTIONAL REGULATORY PROTEIN"/>
    <property type="match status" value="1"/>
</dbReference>
<dbReference type="GO" id="GO:0003677">
    <property type="term" value="F:DNA binding"/>
    <property type="evidence" value="ECO:0007669"/>
    <property type="project" value="UniProtKB-KW"/>
</dbReference>
<evidence type="ECO:0000256" key="3">
    <source>
        <dbReference type="ARBA" id="ARBA00023163"/>
    </source>
</evidence>